<dbReference type="AlphaFoldDB" id="A0A1X1ZQZ3"/>
<dbReference type="InterPro" id="IPR051604">
    <property type="entry name" value="Ergot_Alk_Oxidoreductase"/>
</dbReference>
<dbReference type="Pfam" id="PF05368">
    <property type="entry name" value="NmrA"/>
    <property type="match status" value="1"/>
</dbReference>
<dbReference type="SUPFAM" id="SSF51735">
    <property type="entry name" value="NAD(P)-binding Rossmann-fold domains"/>
    <property type="match status" value="1"/>
</dbReference>
<evidence type="ECO:0000313" key="3">
    <source>
        <dbReference type="Proteomes" id="UP000193529"/>
    </source>
</evidence>
<reference evidence="2 3" key="1">
    <citation type="submission" date="2016-01" db="EMBL/GenBank/DDBJ databases">
        <title>The new phylogeny of the genus Mycobacterium.</title>
        <authorList>
            <person name="Tarcisio F."/>
            <person name="Conor M."/>
            <person name="Antonella G."/>
            <person name="Elisabetta G."/>
            <person name="Giulia F.S."/>
            <person name="Sara T."/>
            <person name="Anna F."/>
            <person name="Clotilde B."/>
            <person name="Roberto B."/>
            <person name="Veronica D.S."/>
            <person name="Fabio R."/>
            <person name="Monica P."/>
            <person name="Olivier J."/>
            <person name="Enrico T."/>
            <person name="Nicola S."/>
        </authorList>
    </citation>
    <scope>NUCLEOTIDE SEQUENCE [LARGE SCALE GENOMIC DNA]</scope>
    <source>
        <strain evidence="2 3">DSM 44572</strain>
    </source>
</reference>
<feature type="domain" description="NmrA-like" evidence="1">
    <location>
        <begin position="2"/>
        <end position="257"/>
    </location>
</feature>
<dbReference type="Proteomes" id="UP000193529">
    <property type="component" value="Unassembled WGS sequence"/>
</dbReference>
<dbReference type="PANTHER" id="PTHR43162:SF1">
    <property type="entry name" value="PRESTALK A DIFFERENTIATION PROTEIN A"/>
    <property type="match status" value="1"/>
</dbReference>
<comment type="caution">
    <text evidence="2">The sequence shown here is derived from an EMBL/GenBank/DDBJ whole genome shotgun (WGS) entry which is preliminary data.</text>
</comment>
<name>A0A1X1ZQZ3_9MYCO</name>
<dbReference type="EMBL" id="LQPJ01000094">
    <property type="protein sequence ID" value="ORW25777.1"/>
    <property type="molecule type" value="Genomic_DNA"/>
</dbReference>
<keyword evidence="3" id="KW-1185">Reference proteome</keyword>
<dbReference type="PANTHER" id="PTHR43162">
    <property type="match status" value="1"/>
</dbReference>
<dbReference type="OrthoDB" id="5510591at2"/>
<accession>A0A1X1ZQZ3</accession>
<proteinExistence type="predicted"/>
<protein>
    <recommendedName>
        <fullName evidence="1">NmrA-like domain-containing protein</fullName>
    </recommendedName>
</protein>
<dbReference type="STRING" id="153971.AWC19_06270"/>
<dbReference type="Gene3D" id="3.40.50.720">
    <property type="entry name" value="NAD(P)-binding Rossmann-like Domain"/>
    <property type="match status" value="1"/>
</dbReference>
<sequence>MQVLMVGATGTYAHWVLRALTDRGVVVRALVRNEERAQVARDNGAHEVVIGDLAEPASLSPAVAGVDGVFHIGPGHAAGEADMGVAMVNAARAAGVRKFVFSGVIHPSISALTNHAAAKLPVEDALYTSDLDFTVLQPARFMQNFDLFWNDVVEHDRLSQPYALSSRFCWVDYRDVAEVAAMAMTGSELSYGTFELCAPGNFDSYEAAEMLSEVLGRPITASRLPAEQFTSTMPEGAFRDGMTRMLAHYDRHGLPGGNALVLRAILGREPRSLKDYFRELASR</sequence>
<evidence type="ECO:0000259" key="1">
    <source>
        <dbReference type="Pfam" id="PF05368"/>
    </source>
</evidence>
<dbReference type="Gene3D" id="3.90.25.10">
    <property type="entry name" value="UDP-galactose 4-epimerase, domain 1"/>
    <property type="match status" value="1"/>
</dbReference>
<dbReference type="InterPro" id="IPR036291">
    <property type="entry name" value="NAD(P)-bd_dom_sf"/>
</dbReference>
<gene>
    <name evidence="2" type="ORF">AWC19_06270</name>
</gene>
<dbReference type="InterPro" id="IPR008030">
    <property type="entry name" value="NmrA-like"/>
</dbReference>
<dbReference type="RefSeq" id="WP_085078023.1">
    <property type="nucleotide sequence ID" value="NZ_JACKRZ010000014.1"/>
</dbReference>
<organism evidence="2 3">
    <name type="scientific">Mycobacterium palustre</name>
    <dbReference type="NCBI Taxonomy" id="153971"/>
    <lineage>
        <taxon>Bacteria</taxon>
        <taxon>Bacillati</taxon>
        <taxon>Actinomycetota</taxon>
        <taxon>Actinomycetes</taxon>
        <taxon>Mycobacteriales</taxon>
        <taxon>Mycobacteriaceae</taxon>
        <taxon>Mycobacterium</taxon>
        <taxon>Mycobacterium simiae complex</taxon>
    </lineage>
</organism>
<evidence type="ECO:0000313" key="2">
    <source>
        <dbReference type="EMBL" id="ORW25777.1"/>
    </source>
</evidence>